<dbReference type="EMBL" id="JAIWQS010000005">
    <property type="protein sequence ID" value="KAJ8763968.1"/>
    <property type="molecule type" value="Genomic_DNA"/>
</dbReference>
<evidence type="ECO:0000313" key="2">
    <source>
        <dbReference type="Proteomes" id="UP001159364"/>
    </source>
</evidence>
<evidence type="ECO:0000313" key="1">
    <source>
        <dbReference type="EMBL" id="KAJ8763968.1"/>
    </source>
</evidence>
<sequence length="74" mass="8361">MTIGGLNSLFQLPFLLVVPRIELNIPFLGESWGCCLFSFSKCSVIYSFPSLEHEFPPGDTIDFYRTDTELAPNQ</sequence>
<protein>
    <submittedName>
        <fullName evidence="1">Uncharacterized protein</fullName>
    </submittedName>
</protein>
<reference evidence="1 2" key="1">
    <citation type="submission" date="2021-09" db="EMBL/GenBank/DDBJ databases">
        <title>Genomic insights and catalytic innovation underlie evolution of tropane alkaloids biosynthesis.</title>
        <authorList>
            <person name="Wang Y.-J."/>
            <person name="Tian T."/>
            <person name="Huang J.-P."/>
            <person name="Huang S.-X."/>
        </authorList>
    </citation>
    <scope>NUCLEOTIDE SEQUENCE [LARGE SCALE GENOMIC DNA]</scope>
    <source>
        <strain evidence="1">KIB-2018</strain>
        <tissue evidence="1">Leaf</tissue>
    </source>
</reference>
<name>A0AAV8TCY9_9ROSI</name>
<gene>
    <name evidence="1" type="ORF">K2173_003750</name>
</gene>
<comment type="caution">
    <text evidence="1">The sequence shown here is derived from an EMBL/GenBank/DDBJ whole genome shotgun (WGS) entry which is preliminary data.</text>
</comment>
<keyword evidence="2" id="KW-1185">Reference proteome</keyword>
<organism evidence="1 2">
    <name type="scientific">Erythroxylum novogranatense</name>
    <dbReference type="NCBI Taxonomy" id="1862640"/>
    <lineage>
        <taxon>Eukaryota</taxon>
        <taxon>Viridiplantae</taxon>
        <taxon>Streptophyta</taxon>
        <taxon>Embryophyta</taxon>
        <taxon>Tracheophyta</taxon>
        <taxon>Spermatophyta</taxon>
        <taxon>Magnoliopsida</taxon>
        <taxon>eudicotyledons</taxon>
        <taxon>Gunneridae</taxon>
        <taxon>Pentapetalae</taxon>
        <taxon>rosids</taxon>
        <taxon>fabids</taxon>
        <taxon>Malpighiales</taxon>
        <taxon>Erythroxylaceae</taxon>
        <taxon>Erythroxylum</taxon>
    </lineage>
</organism>
<proteinExistence type="predicted"/>
<dbReference type="Proteomes" id="UP001159364">
    <property type="component" value="Linkage Group LG05"/>
</dbReference>
<dbReference type="AlphaFoldDB" id="A0AAV8TCY9"/>
<accession>A0AAV8TCY9</accession>